<evidence type="ECO:0000313" key="3">
    <source>
        <dbReference type="Proteomes" id="UP001163846"/>
    </source>
</evidence>
<keyword evidence="3" id="KW-1185">Reference proteome</keyword>
<feature type="domain" description="Protein kinase" evidence="1">
    <location>
        <begin position="423"/>
        <end position="831"/>
    </location>
</feature>
<evidence type="ECO:0000313" key="2">
    <source>
        <dbReference type="EMBL" id="KAJ3831992.1"/>
    </source>
</evidence>
<dbReference type="PANTHER" id="PTHR44167">
    <property type="entry name" value="OVARIAN-SPECIFIC SERINE/THREONINE-PROTEIN KINASE LOK-RELATED"/>
    <property type="match status" value="1"/>
</dbReference>
<dbReference type="AlphaFoldDB" id="A0AA38UAL3"/>
<gene>
    <name evidence="2" type="ORF">F5878DRAFT_570991</name>
</gene>
<dbReference type="InterPro" id="IPR000719">
    <property type="entry name" value="Prot_kinase_dom"/>
</dbReference>
<dbReference type="SMART" id="SM00220">
    <property type="entry name" value="S_TKc"/>
    <property type="match status" value="1"/>
</dbReference>
<accession>A0AA38UAL3</accession>
<name>A0AA38UAL3_9AGAR</name>
<keyword evidence="2" id="KW-0418">Kinase</keyword>
<dbReference type="GO" id="GO:0044773">
    <property type="term" value="P:mitotic DNA damage checkpoint signaling"/>
    <property type="evidence" value="ECO:0007669"/>
    <property type="project" value="TreeGrafter"/>
</dbReference>
<organism evidence="2 3">
    <name type="scientific">Lentinula raphanica</name>
    <dbReference type="NCBI Taxonomy" id="153919"/>
    <lineage>
        <taxon>Eukaryota</taxon>
        <taxon>Fungi</taxon>
        <taxon>Dikarya</taxon>
        <taxon>Basidiomycota</taxon>
        <taxon>Agaricomycotina</taxon>
        <taxon>Agaricomycetes</taxon>
        <taxon>Agaricomycetidae</taxon>
        <taxon>Agaricales</taxon>
        <taxon>Marasmiineae</taxon>
        <taxon>Omphalotaceae</taxon>
        <taxon>Lentinula</taxon>
    </lineage>
</organism>
<proteinExistence type="predicted"/>
<dbReference type="EMBL" id="MU807127">
    <property type="protein sequence ID" value="KAJ3831992.1"/>
    <property type="molecule type" value="Genomic_DNA"/>
</dbReference>
<dbReference type="Proteomes" id="UP001163846">
    <property type="component" value="Unassembled WGS sequence"/>
</dbReference>
<dbReference type="SUPFAM" id="SSF56112">
    <property type="entry name" value="Protein kinase-like (PK-like)"/>
    <property type="match status" value="2"/>
</dbReference>
<keyword evidence="2" id="KW-0808">Transferase</keyword>
<reference evidence="2" key="1">
    <citation type="submission" date="2022-08" db="EMBL/GenBank/DDBJ databases">
        <authorList>
            <consortium name="DOE Joint Genome Institute"/>
            <person name="Min B."/>
            <person name="Riley R."/>
            <person name="Sierra-Patev S."/>
            <person name="Naranjo-Ortiz M."/>
            <person name="Looney B."/>
            <person name="Konkel Z."/>
            <person name="Slot J.C."/>
            <person name="Sakamoto Y."/>
            <person name="Steenwyk J.L."/>
            <person name="Rokas A."/>
            <person name="Carro J."/>
            <person name="Camarero S."/>
            <person name="Ferreira P."/>
            <person name="Molpeceres G."/>
            <person name="Ruiz-Duenas F.J."/>
            <person name="Serrano A."/>
            <person name="Henrissat B."/>
            <person name="Drula E."/>
            <person name="Hughes K.W."/>
            <person name="Mata J.L."/>
            <person name="Ishikawa N.K."/>
            <person name="Vargas-Isla R."/>
            <person name="Ushijima S."/>
            <person name="Smith C.A."/>
            <person name="Ahrendt S."/>
            <person name="Andreopoulos W."/>
            <person name="He G."/>
            <person name="Labutti K."/>
            <person name="Lipzen A."/>
            <person name="Ng V."/>
            <person name="Sandor L."/>
            <person name="Barry K."/>
            <person name="Martinez A.T."/>
            <person name="Xiao Y."/>
            <person name="Gibbons J.G."/>
            <person name="Terashima K."/>
            <person name="Hibbett D.S."/>
            <person name="Grigoriev I.V."/>
        </authorList>
    </citation>
    <scope>NUCLEOTIDE SEQUENCE</scope>
    <source>
        <strain evidence="2">TFB9207</strain>
    </source>
</reference>
<dbReference type="PANTHER" id="PTHR44167:SF24">
    <property type="entry name" value="SERINE_THREONINE-PROTEIN KINASE CHK2"/>
    <property type="match status" value="1"/>
</dbReference>
<comment type="caution">
    <text evidence="2">The sequence shown here is derived from an EMBL/GenBank/DDBJ whole genome shotgun (WGS) entry which is preliminary data.</text>
</comment>
<evidence type="ECO:0000259" key="1">
    <source>
        <dbReference type="PROSITE" id="PS50011"/>
    </source>
</evidence>
<feature type="domain" description="Protein kinase" evidence="1">
    <location>
        <begin position="51"/>
        <end position="360"/>
    </location>
</feature>
<dbReference type="Gene3D" id="1.10.510.10">
    <property type="entry name" value="Transferase(Phosphotransferase) domain 1"/>
    <property type="match status" value="2"/>
</dbReference>
<dbReference type="GO" id="GO:0004674">
    <property type="term" value="F:protein serine/threonine kinase activity"/>
    <property type="evidence" value="ECO:0007669"/>
    <property type="project" value="TreeGrafter"/>
</dbReference>
<sequence length="886" mass="103866">MSIAQETTSEDSESDLNVDNENLWPSEVFWRDHYDWLKSKGYLLRPRYHPDWAPSWIGKANFPYHYEDYQTAALVPRNLDAIRIPDGKPVMLRLADPPSISDEIEIGRLVSSRDMQSDPRNHCVPIYDILDIHNATEEGRNCIVVMPYLVAWDKVDFQTVGEVVDFCSQIFEGLQFMHKQNIAHNDAKNNNIMMDWSPLYPHPPHFHDVFMRMDWKGRSKPRNRTLYPVRYYFIDWDLSKRYDMTTRIPLRLPGYGGDQTVPEFKRNEPCNPFAVDIYCLGNVIRQKFIEGDPNFRDPPRRNVGFLRDLIADMTHDDPMKRPTIDEVVVRFEDIRKKLSWWKLRSRVSDKTFPLLLHRLYSPIHWIVQLSYILRLKPAIPKHKYSPPQSSVVIAILCAGVLGISFLKSRRSSRSQVVDTILSMVLIQCRGFSEFGYILSASLTPSYTTHSFNELARVRLSQGSTTRRSSHENSLVRKTFVLLNVHYYNVTLRKPGGNTASALRPPCLQPRKLYSKTLWEFEIFWRDHYDWLKGKGYLLRPRYHPDWVPSWSGSPKDPFRFEDCQTQPLIPFNLDAIRVSDGKPVMLRLADPPSTSDELEIGRIVSSRDMLSDPRNHCVPTYDTLEIPQATDSGRNCIVVMPYLVPWDQVKFQTVGEVVDFCSQVFEGLQFMHDHNIAHNDAKNNNIMMNWSPLYPLPPHFRDDSKRMDWKGSSKPRTRTLYPVRYYFIDWDLSKQYDATIRTKRTPMRLPGYGGDQTVPEFKRKEPCNPFAVDVYCLGNVIRQKFIEGDPNVRDPPRRNVGFLRELIADMTHDDPMKRPTMDEVVVRFEEIRKKLSWWKLRSRVSDRTFPLLFHRIYSPIHWSIQLTYILRLKPAIPKYKYSPPQL</sequence>
<dbReference type="PROSITE" id="PS50011">
    <property type="entry name" value="PROTEIN_KINASE_DOM"/>
    <property type="match status" value="2"/>
</dbReference>
<dbReference type="GO" id="GO:0005524">
    <property type="term" value="F:ATP binding"/>
    <property type="evidence" value="ECO:0007669"/>
    <property type="project" value="InterPro"/>
</dbReference>
<dbReference type="GO" id="GO:0005634">
    <property type="term" value="C:nucleus"/>
    <property type="evidence" value="ECO:0007669"/>
    <property type="project" value="TreeGrafter"/>
</dbReference>
<dbReference type="InterPro" id="IPR011009">
    <property type="entry name" value="Kinase-like_dom_sf"/>
</dbReference>
<protein>
    <submittedName>
        <fullName evidence="2">Kinase-like domain-containing protein</fullName>
    </submittedName>
</protein>